<comment type="caution">
    <text evidence="1">The sequence shown here is derived from an EMBL/GenBank/DDBJ whole genome shotgun (WGS) entry which is preliminary data.</text>
</comment>
<protein>
    <submittedName>
        <fullName evidence="1">Nicotinic acid mononucleotide adenyltransferase</fullName>
    </submittedName>
</protein>
<dbReference type="Proteomes" id="UP000237608">
    <property type="component" value="Unassembled WGS sequence"/>
</dbReference>
<dbReference type="RefSeq" id="WP_105047013.1">
    <property type="nucleotide sequence ID" value="NZ_CP150662.1"/>
</dbReference>
<gene>
    <name evidence="1" type="ORF">BTO13_11780</name>
</gene>
<dbReference type="OrthoDB" id="1467310at2"/>
<reference evidence="1 2" key="1">
    <citation type="submission" date="2016-12" db="EMBL/GenBank/DDBJ databases">
        <title>Trade-off between light-utilization and light-protection in marine flavobacteria.</title>
        <authorList>
            <person name="Kumagai Y."/>
            <person name="Yoshizawa S."/>
            <person name="Kogure K."/>
            <person name="Iwasaki W."/>
        </authorList>
    </citation>
    <scope>NUCLEOTIDE SEQUENCE [LARGE SCALE GENOMIC DNA]</scope>
    <source>
        <strain evidence="1 2">KCTC 22729</strain>
    </source>
</reference>
<evidence type="ECO:0000313" key="1">
    <source>
        <dbReference type="EMBL" id="PQJ75859.1"/>
    </source>
</evidence>
<dbReference type="GO" id="GO:0016740">
    <property type="term" value="F:transferase activity"/>
    <property type="evidence" value="ECO:0007669"/>
    <property type="project" value="UniProtKB-KW"/>
</dbReference>
<evidence type="ECO:0000313" key="2">
    <source>
        <dbReference type="Proteomes" id="UP000237608"/>
    </source>
</evidence>
<dbReference type="SUPFAM" id="SSF82185">
    <property type="entry name" value="Histone H3 K4-specific methyltransferase SET7/9 N-terminal domain"/>
    <property type="match status" value="1"/>
</dbReference>
<accession>A0A2S7WE12</accession>
<organism evidence="1 2">
    <name type="scientific">Polaribacter gangjinensis</name>
    <dbReference type="NCBI Taxonomy" id="574710"/>
    <lineage>
        <taxon>Bacteria</taxon>
        <taxon>Pseudomonadati</taxon>
        <taxon>Bacteroidota</taxon>
        <taxon>Flavobacteriia</taxon>
        <taxon>Flavobacteriales</taxon>
        <taxon>Flavobacteriaceae</taxon>
    </lineage>
</organism>
<proteinExistence type="predicted"/>
<dbReference type="Gene3D" id="2.20.110.10">
    <property type="entry name" value="Histone H3 K4-specific methyltransferase SET7/9 N-terminal domain"/>
    <property type="match status" value="1"/>
</dbReference>
<dbReference type="AlphaFoldDB" id="A0A2S7WE12"/>
<name>A0A2S7WE12_9FLAO</name>
<keyword evidence="1" id="KW-0808">Transferase</keyword>
<sequence>MKTMITICMLGLVTLGFSQEKQPTFSAEGDLVKATYYYEDGSIKTQGFFKDKKLTGEWVRFDKSGNKVQLAYYKEGKKVGKWFVWADESLKEINYQDNAIASVNVWKNESKVAFSNK</sequence>
<keyword evidence="2" id="KW-1185">Reference proteome</keyword>
<dbReference type="EMBL" id="MSCL01000001">
    <property type="protein sequence ID" value="PQJ75859.1"/>
    <property type="molecule type" value="Genomic_DNA"/>
</dbReference>